<feature type="region of interest" description="Disordered" evidence="1">
    <location>
        <begin position="83"/>
        <end position="122"/>
    </location>
</feature>
<gene>
    <name evidence="2" type="primary">106071188</name>
</gene>
<reference evidence="2" key="1">
    <citation type="submission" date="2020-05" db="UniProtKB">
        <authorList>
            <consortium name="EnsemblMetazoa"/>
        </authorList>
    </citation>
    <scope>IDENTIFICATION</scope>
    <source>
        <strain evidence="2">BB02</strain>
    </source>
</reference>
<dbReference type="Proteomes" id="UP000076420">
    <property type="component" value="Unassembled WGS sequence"/>
</dbReference>
<name>A0A2C9KPP5_BIOGL</name>
<dbReference type="VEuPathDB" id="VectorBase:BGLB022154"/>
<evidence type="ECO:0000313" key="3">
    <source>
        <dbReference type="Proteomes" id="UP000076420"/>
    </source>
</evidence>
<feature type="compositionally biased region" description="Polar residues" evidence="1">
    <location>
        <begin position="102"/>
        <end position="116"/>
    </location>
</feature>
<evidence type="ECO:0000256" key="1">
    <source>
        <dbReference type="SAM" id="MobiDB-lite"/>
    </source>
</evidence>
<dbReference type="VEuPathDB" id="VectorBase:BGLAX_049233"/>
<evidence type="ECO:0000313" key="2">
    <source>
        <dbReference type="EnsemblMetazoa" id="BGLB022154-PA"/>
    </source>
</evidence>
<organism evidence="2 3">
    <name type="scientific">Biomphalaria glabrata</name>
    <name type="common">Bloodfluke planorb</name>
    <name type="synonym">Freshwater snail</name>
    <dbReference type="NCBI Taxonomy" id="6526"/>
    <lineage>
        <taxon>Eukaryota</taxon>
        <taxon>Metazoa</taxon>
        <taxon>Spiralia</taxon>
        <taxon>Lophotrochozoa</taxon>
        <taxon>Mollusca</taxon>
        <taxon>Gastropoda</taxon>
        <taxon>Heterobranchia</taxon>
        <taxon>Euthyneura</taxon>
        <taxon>Panpulmonata</taxon>
        <taxon>Hygrophila</taxon>
        <taxon>Lymnaeoidea</taxon>
        <taxon>Planorbidae</taxon>
        <taxon>Biomphalaria</taxon>
    </lineage>
</organism>
<dbReference type="STRING" id="6526.A0A2C9KPP5"/>
<accession>A0A2C9KPP5</accession>
<sequence>MAESLPSTSTVCNSSLDTQTVLVDKENEQHERVSVFISKNLNEFEGCCIYEKPKVFGESDSSSSSDDENDDCTAHCRGHKKKCYRHHPHNRKPGEDPHNENDGTSPQLDNDSTGPSSPVPQV</sequence>
<dbReference type="KEGG" id="bgt:106071188"/>
<dbReference type="OrthoDB" id="307488at2759"/>
<evidence type="ECO:0008006" key="4">
    <source>
        <dbReference type="Google" id="ProtNLM"/>
    </source>
</evidence>
<feature type="compositionally biased region" description="Basic and acidic residues" evidence="1">
    <location>
        <begin position="92"/>
        <end position="101"/>
    </location>
</feature>
<protein>
    <recommendedName>
        <fullName evidence="4">Protein phosphatase 1 regulatory subunit 11</fullName>
    </recommendedName>
</protein>
<dbReference type="EnsemblMetazoa" id="BGLB022154-RA">
    <property type="protein sequence ID" value="BGLB022154-PA"/>
    <property type="gene ID" value="BGLB022154"/>
</dbReference>
<proteinExistence type="predicted"/>
<dbReference type="AlphaFoldDB" id="A0A2C9KPP5"/>